<dbReference type="PANTHER" id="PTHR30290">
    <property type="entry name" value="PERIPLASMIC BINDING COMPONENT OF ABC TRANSPORTER"/>
    <property type="match status" value="1"/>
</dbReference>
<dbReference type="EMBL" id="JAKXMK010000022">
    <property type="protein sequence ID" value="MCH6168903.1"/>
    <property type="molecule type" value="Genomic_DNA"/>
</dbReference>
<evidence type="ECO:0000259" key="5">
    <source>
        <dbReference type="Pfam" id="PF00496"/>
    </source>
</evidence>
<comment type="caution">
    <text evidence="6">The sequence shown here is derived from an EMBL/GenBank/DDBJ whole genome shotgun (WGS) entry which is preliminary data.</text>
</comment>
<name>A0ABS9TK78_9PSEU</name>
<keyword evidence="3" id="KW-0732">Signal</keyword>
<dbReference type="RefSeq" id="WP_241039542.1">
    <property type="nucleotide sequence ID" value="NZ_BAAAJF010000011.1"/>
</dbReference>
<dbReference type="PIRSF" id="PIRSF002741">
    <property type="entry name" value="MppA"/>
    <property type="match status" value="1"/>
</dbReference>
<dbReference type="Gene3D" id="3.10.105.10">
    <property type="entry name" value="Dipeptide-binding Protein, Domain 3"/>
    <property type="match status" value="1"/>
</dbReference>
<gene>
    <name evidence="6" type="ORF">MMF94_24685</name>
</gene>
<protein>
    <submittedName>
        <fullName evidence="6">ABC transporter substrate-binding protein</fullName>
    </submittedName>
</protein>
<dbReference type="InterPro" id="IPR030678">
    <property type="entry name" value="Peptide/Ni-bd"/>
</dbReference>
<evidence type="ECO:0000256" key="1">
    <source>
        <dbReference type="ARBA" id="ARBA00005695"/>
    </source>
</evidence>
<dbReference type="PANTHER" id="PTHR30290:SF9">
    <property type="entry name" value="OLIGOPEPTIDE-BINDING PROTEIN APPA"/>
    <property type="match status" value="1"/>
</dbReference>
<dbReference type="Gene3D" id="3.40.190.10">
    <property type="entry name" value="Periplasmic binding protein-like II"/>
    <property type="match status" value="1"/>
</dbReference>
<evidence type="ECO:0000256" key="3">
    <source>
        <dbReference type="ARBA" id="ARBA00022729"/>
    </source>
</evidence>
<accession>A0ABS9TK78</accession>
<evidence type="ECO:0000256" key="4">
    <source>
        <dbReference type="SAM" id="MobiDB-lite"/>
    </source>
</evidence>
<evidence type="ECO:0000313" key="7">
    <source>
        <dbReference type="Proteomes" id="UP001299970"/>
    </source>
</evidence>
<keyword evidence="7" id="KW-1185">Reference proteome</keyword>
<comment type="similarity">
    <text evidence="1">Belongs to the bacterial solute-binding protein 5 family.</text>
</comment>
<dbReference type="SUPFAM" id="SSF53850">
    <property type="entry name" value="Periplasmic binding protein-like II"/>
    <property type="match status" value="1"/>
</dbReference>
<dbReference type="CDD" id="cd00995">
    <property type="entry name" value="PBP2_NikA_DppA_OppA_like"/>
    <property type="match status" value="1"/>
</dbReference>
<dbReference type="Proteomes" id="UP001299970">
    <property type="component" value="Unassembled WGS sequence"/>
</dbReference>
<dbReference type="Pfam" id="PF00496">
    <property type="entry name" value="SBP_bac_5"/>
    <property type="match status" value="1"/>
</dbReference>
<organism evidence="6 7">
    <name type="scientific">Pseudonocardia alaniniphila</name>
    <dbReference type="NCBI Taxonomy" id="75291"/>
    <lineage>
        <taxon>Bacteria</taxon>
        <taxon>Bacillati</taxon>
        <taxon>Actinomycetota</taxon>
        <taxon>Actinomycetes</taxon>
        <taxon>Pseudonocardiales</taxon>
        <taxon>Pseudonocardiaceae</taxon>
        <taxon>Pseudonocardia</taxon>
    </lineage>
</organism>
<dbReference type="InterPro" id="IPR039424">
    <property type="entry name" value="SBP_5"/>
</dbReference>
<feature type="region of interest" description="Disordered" evidence="4">
    <location>
        <begin position="1"/>
        <end position="22"/>
    </location>
</feature>
<feature type="domain" description="Solute-binding protein family 5" evidence="5">
    <location>
        <begin position="117"/>
        <end position="478"/>
    </location>
</feature>
<keyword evidence="2" id="KW-0813">Transport</keyword>
<proteinExistence type="inferred from homology"/>
<reference evidence="6 7" key="1">
    <citation type="submission" date="2022-03" db="EMBL/GenBank/DDBJ databases">
        <title>Pseudonocardia alaer sp. nov., a novel actinomycete isolated from reed forest soil.</title>
        <authorList>
            <person name="Wang L."/>
        </authorList>
    </citation>
    <scope>NUCLEOTIDE SEQUENCE [LARGE SCALE GENOMIC DNA]</scope>
    <source>
        <strain evidence="6 7">Y-16303</strain>
    </source>
</reference>
<evidence type="ECO:0000256" key="2">
    <source>
        <dbReference type="ARBA" id="ARBA00022448"/>
    </source>
</evidence>
<dbReference type="InterPro" id="IPR000914">
    <property type="entry name" value="SBP_5_dom"/>
</dbReference>
<sequence length="560" mass="60473">MSKQRSCSPGPPRATGRGVRRRGSRAAGALALLLGVALLAACGSNVAPAAAPGAGDGITATNPFGGDLAAEGQPKRGGVLRLGTDREAVGFDPTVQNTNQAAIAVYDSLMKLGPDGTVEPYMAESMESSDQGRTWRLVLRDGVRFSDGTPLDANAVITNVQRHIDKASSPGHKFTEPIQSMRAVDAKTVEFSLNGPFGQFPVTFAGSFTGGSLGTIVSPAALTQYGDQIAANPVGAGPFKMVSWTRDSRMVLERNPDYWQKDKGLPYLDGLEFRPLPDTESRYASIENGDVDEIFGGYHTELIRALDNPNLRVYYGPGNGAEYIYFNVEKAPFDDRKMREALIRGIDLNALAATQFRSRMTRADGYFGSDSAYQTPEAEAAWPTYDPEKAKQLVQEYVAGGGSATVQYKTTNAPNRVAFAEFLQAQMAAIGITLQPQFFDLAQYSSSVVQSQDFQIAGWVGGPVDAAYPAATNLFHTGGNANYGGYSNPQMDTLLDQATASSDAAERTRLYQQVQLLANQDLPVAFYSRGYLSTITKPEVKGVVRYLTRDQFFATTWLDR</sequence>
<evidence type="ECO:0000313" key="6">
    <source>
        <dbReference type="EMBL" id="MCH6168903.1"/>
    </source>
</evidence>